<organism evidence="1 2">
    <name type="scientific">Smallanthus sonchifolius</name>
    <dbReference type="NCBI Taxonomy" id="185202"/>
    <lineage>
        <taxon>Eukaryota</taxon>
        <taxon>Viridiplantae</taxon>
        <taxon>Streptophyta</taxon>
        <taxon>Embryophyta</taxon>
        <taxon>Tracheophyta</taxon>
        <taxon>Spermatophyta</taxon>
        <taxon>Magnoliopsida</taxon>
        <taxon>eudicotyledons</taxon>
        <taxon>Gunneridae</taxon>
        <taxon>Pentapetalae</taxon>
        <taxon>asterids</taxon>
        <taxon>campanulids</taxon>
        <taxon>Asterales</taxon>
        <taxon>Asteraceae</taxon>
        <taxon>Asteroideae</taxon>
        <taxon>Heliantheae alliance</taxon>
        <taxon>Millerieae</taxon>
        <taxon>Smallanthus</taxon>
    </lineage>
</organism>
<proteinExistence type="predicted"/>
<sequence>MNDSFVVIDFSKMRGVDVNIMDNSVWVEAGATLGELYYRVQEKSKTLTVAAGMYTSLGAGGHITGGGYGSMMRKYGLAADNAIDARIINSNGEILDRASMGRIFFGLHHRPTLRPPHRKTDILELLQSKSRFCERSDTGNWVGRDVENNVGSRKQPVYDLEPLWRKDEQIPRAIDPFPHRNVLFKIQYVATWMDDEKENMNKHVDGINKLYKYMIPYVSMCPRQAYVNYRDFDLGMNNKNGSYEEGSSWGRMYFMDNFKRLVEIKTRFDADNFFRHEQSIPILSA</sequence>
<keyword evidence="2" id="KW-1185">Reference proteome</keyword>
<protein>
    <submittedName>
        <fullName evidence="1">Uncharacterized protein</fullName>
    </submittedName>
</protein>
<comment type="caution">
    <text evidence="1">The sequence shown here is derived from an EMBL/GenBank/DDBJ whole genome shotgun (WGS) entry which is preliminary data.</text>
</comment>
<gene>
    <name evidence="1" type="ORF">L1987_64574</name>
</gene>
<accession>A0ACB9BS39</accession>
<reference evidence="1 2" key="2">
    <citation type="journal article" date="2022" name="Mol. Ecol. Resour.">
        <title>The genomes of chicory, endive, great burdock and yacon provide insights into Asteraceae paleo-polyploidization history and plant inulin production.</title>
        <authorList>
            <person name="Fan W."/>
            <person name="Wang S."/>
            <person name="Wang H."/>
            <person name="Wang A."/>
            <person name="Jiang F."/>
            <person name="Liu H."/>
            <person name="Zhao H."/>
            <person name="Xu D."/>
            <person name="Zhang Y."/>
        </authorList>
    </citation>
    <scope>NUCLEOTIDE SEQUENCE [LARGE SCALE GENOMIC DNA]</scope>
    <source>
        <strain evidence="2">cv. Yunnan</strain>
        <tissue evidence="1">Leaves</tissue>
    </source>
</reference>
<evidence type="ECO:0000313" key="2">
    <source>
        <dbReference type="Proteomes" id="UP001056120"/>
    </source>
</evidence>
<dbReference type="EMBL" id="CM042039">
    <property type="protein sequence ID" value="KAI3724807.1"/>
    <property type="molecule type" value="Genomic_DNA"/>
</dbReference>
<reference evidence="2" key="1">
    <citation type="journal article" date="2022" name="Mol. Ecol. Resour.">
        <title>The genomes of chicory, endive, great burdock and yacon provide insights into Asteraceae palaeo-polyploidization history and plant inulin production.</title>
        <authorList>
            <person name="Fan W."/>
            <person name="Wang S."/>
            <person name="Wang H."/>
            <person name="Wang A."/>
            <person name="Jiang F."/>
            <person name="Liu H."/>
            <person name="Zhao H."/>
            <person name="Xu D."/>
            <person name="Zhang Y."/>
        </authorList>
    </citation>
    <scope>NUCLEOTIDE SEQUENCE [LARGE SCALE GENOMIC DNA]</scope>
    <source>
        <strain evidence="2">cv. Yunnan</strain>
    </source>
</reference>
<name>A0ACB9BS39_9ASTR</name>
<evidence type="ECO:0000313" key="1">
    <source>
        <dbReference type="EMBL" id="KAI3724807.1"/>
    </source>
</evidence>
<dbReference type="Proteomes" id="UP001056120">
    <property type="component" value="Linkage Group LG22"/>
</dbReference>